<feature type="signal peptide" evidence="2">
    <location>
        <begin position="1"/>
        <end position="20"/>
    </location>
</feature>
<keyword evidence="1" id="KW-1133">Transmembrane helix</keyword>
<reference evidence="3 4" key="1">
    <citation type="journal article" date="2008" name="FEMS Yeast Res.">
        <title>Comparative genome analysis of a Saccharomyces cerevisiae wine strain.</title>
        <authorList>
            <person name="Borneman A.R."/>
            <person name="Forgan A.H."/>
            <person name="Pretorius I.S."/>
            <person name="Chambers P.J."/>
        </authorList>
    </citation>
    <scope>NUCLEOTIDE SEQUENCE [LARGE SCALE GENOMIC DNA]</scope>
    <source>
        <strain evidence="3 4">AWRI1631</strain>
    </source>
</reference>
<keyword evidence="2" id="KW-0732">Signal</keyword>
<feature type="transmembrane region" description="Helical" evidence="1">
    <location>
        <begin position="91"/>
        <end position="109"/>
    </location>
</feature>
<keyword evidence="1" id="KW-0472">Membrane</keyword>
<keyword evidence="1" id="KW-0812">Transmembrane</keyword>
<dbReference type="EMBL" id="ABSV01001122">
    <property type="protein sequence ID" value="EDZ71696.1"/>
    <property type="molecule type" value="Genomic_DNA"/>
</dbReference>
<evidence type="ECO:0000313" key="4">
    <source>
        <dbReference type="Proteomes" id="UP000008988"/>
    </source>
</evidence>
<comment type="caution">
    <text evidence="3">The sequence shown here is derived from an EMBL/GenBank/DDBJ whole genome shotgun (WGS) entry which is preliminary data.</text>
</comment>
<protein>
    <recommendedName>
        <fullName evidence="5">Secreted protein</fullName>
    </recommendedName>
</protein>
<gene>
    <name evidence="3" type="ORF">AWRI1631_81700</name>
</gene>
<evidence type="ECO:0000256" key="2">
    <source>
        <dbReference type="SAM" id="SignalP"/>
    </source>
</evidence>
<organism evidence="3 4">
    <name type="scientific">Saccharomyces cerevisiae (strain AWRI1631)</name>
    <name type="common">Baker's yeast</name>
    <dbReference type="NCBI Taxonomy" id="545124"/>
    <lineage>
        <taxon>Eukaryota</taxon>
        <taxon>Fungi</taxon>
        <taxon>Dikarya</taxon>
        <taxon>Ascomycota</taxon>
        <taxon>Saccharomycotina</taxon>
        <taxon>Saccharomycetes</taxon>
        <taxon>Saccharomycetales</taxon>
        <taxon>Saccharomycetaceae</taxon>
        <taxon>Saccharomyces</taxon>
    </lineage>
</organism>
<feature type="non-terminal residue" evidence="3">
    <location>
        <position position="190"/>
    </location>
</feature>
<accession>B5VK49</accession>
<sequence>MASIVLTGSVLLLGGGTSGAGPLSLALTVAALDMRIYVVGTRPVSPVVSLFILVHPEPVSRATKEILSPGVMVISSSSCCTYAYNTLFLPSSLEFCVVFFVLLVLVVRIELLSESSPALLGAEPSLVLLDVLKRLVICKGPPLPLPVLPPLEGFESTFKMLCLNLLNIPDFFFVLERSILSVDKSYSSGT</sequence>
<dbReference type="Proteomes" id="UP000008988">
    <property type="component" value="Unassembled WGS sequence"/>
</dbReference>
<evidence type="ECO:0000256" key="1">
    <source>
        <dbReference type="SAM" id="Phobius"/>
    </source>
</evidence>
<feature type="chain" id="PRO_5002837017" description="Secreted protein" evidence="2">
    <location>
        <begin position="21"/>
        <end position="190"/>
    </location>
</feature>
<dbReference type="AlphaFoldDB" id="B5VK49"/>
<evidence type="ECO:0000313" key="3">
    <source>
        <dbReference type="EMBL" id="EDZ71696.1"/>
    </source>
</evidence>
<proteinExistence type="predicted"/>
<name>B5VK49_YEAS6</name>
<evidence type="ECO:0008006" key="5">
    <source>
        <dbReference type="Google" id="ProtNLM"/>
    </source>
</evidence>